<dbReference type="InterPro" id="IPR029047">
    <property type="entry name" value="HSP70_peptide-bd_sf"/>
</dbReference>
<dbReference type="RefSeq" id="WP_378286443.1">
    <property type="nucleotide sequence ID" value="NZ_JBHSON010000057.1"/>
</dbReference>
<sequence length="830" mass="90449">MTRTTIDFGIDLGTTNSAIARLNGVEAEIVKNDLSSDTTPSAVMVDRRGRLIVGQAAKQRGESDSGNTCLEFKGLMGTTGKPKVFEATGRSMEPEELSAEVLRSLRQDVAKRTGEEITAAVITVPAAFDLSACDATRRAAGLAGLTHAPLLQEPTAAALAYGFQTDDENAFWLVYDFGGGTFDAAVISVRDGEFTVVDHRGDNFLGGKLIDWAIVEELLVPAVAREFQFTDLRRGNPKWSAAINKLKLAAEAAKIQVSSAESTSILVELQDDSGQLVEFEYDLLRADVERLMEPFIVRSVNLCRKALEESRLGPGDIQKALLVGGPTLTPYLRRRLADPREGLGIPLDHSQDPITAVARGAAIFAGTQRVDTITAAPPPTAGEYAIELEYRPVGPDIEPFIGGKVTGGATDGCTVEFVNPEYKGKPAWRSGRIPLGPDGTFTATLWAEKGRANTFQIEFGDPTGALKPITPGTLTYTVGVVETQPPLIHSVGIGLADNEVEWLLKKGTPLPARRRIVLRTTIGVSRGEGEGMIRIPVVEGEHHRADRNRQIGRLEVIPEQIRRDVPEGSEVDLTLLIDESRLVTARAYIPLLDEEFEHAINLQSETAPDPDRLARDVAAEKQRLAQVRRRASEFADPRAEQVLARIDNENTVADLDKLVDAARVDPGASITAENRLRDLRAATDEVEDELEWPALVQEARELVPAVRDIVRDRGKASHQAPLEAAEEAVQEAIAAHDADLLRQRVAELRQLALRVLDESGDLAFLAFEELRTLQPEMRDQREAEQLLATGRRAVETNDVGTLRQVNAALGELLPSPPPPPDPFSTVRRSR</sequence>
<dbReference type="InterPro" id="IPR013126">
    <property type="entry name" value="Hsp_70_fam"/>
</dbReference>
<evidence type="ECO:0000256" key="4">
    <source>
        <dbReference type="ARBA" id="ARBA00022840"/>
    </source>
</evidence>
<protein>
    <submittedName>
        <fullName evidence="8">Hsp70 family protein</fullName>
    </submittedName>
</protein>
<evidence type="ECO:0000256" key="1">
    <source>
        <dbReference type="ARBA" id="ARBA00007381"/>
    </source>
</evidence>
<gene>
    <name evidence="8" type="ORF">ACFPZN_34130</name>
</gene>
<keyword evidence="9" id="KW-1185">Reference proteome</keyword>
<dbReference type="PRINTS" id="PR00301">
    <property type="entry name" value="HEATSHOCK70"/>
</dbReference>
<comment type="caution">
    <text evidence="8">The sequence shown here is derived from an EMBL/GenBank/DDBJ whole genome shotgun (WGS) entry which is preliminary data.</text>
</comment>
<dbReference type="Gene3D" id="3.30.420.40">
    <property type="match status" value="2"/>
</dbReference>
<dbReference type="SUPFAM" id="SSF100920">
    <property type="entry name" value="Heat shock protein 70kD (HSP70), peptide-binding domain"/>
    <property type="match status" value="1"/>
</dbReference>
<evidence type="ECO:0000256" key="3">
    <source>
        <dbReference type="ARBA" id="ARBA00022741"/>
    </source>
</evidence>
<proteinExistence type="inferred from homology"/>
<keyword evidence="6" id="KW-0143">Chaperone</keyword>
<name>A0ABW1A7R6_9ACTN</name>
<evidence type="ECO:0000256" key="7">
    <source>
        <dbReference type="SAM" id="MobiDB-lite"/>
    </source>
</evidence>
<dbReference type="Proteomes" id="UP001596074">
    <property type="component" value="Unassembled WGS sequence"/>
</dbReference>
<keyword evidence="5" id="KW-0346">Stress response</keyword>
<feature type="region of interest" description="Disordered" evidence="7">
    <location>
        <begin position="809"/>
        <end position="830"/>
    </location>
</feature>
<organism evidence="8 9">
    <name type="scientific">Actinomadura rugatobispora</name>
    <dbReference type="NCBI Taxonomy" id="1994"/>
    <lineage>
        <taxon>Bacteria</taxon>
        <taxon>Bacillati</taxon>
        <taxon>Actinomycetota</taxon>
        <taxon>Actinomycetes</taxon>
        <taxon>Streptosporangiales</taxon>
        <taxon>Thermomonosporaceae</taxon>
        <taxon>Actinomadura</taxon>
    </lineage>
</organism>
<dbReference type="InterPro" id="IPR043129">
    <property type="entry name" value="ATPase_NBD"/>
</dbReference>
<evidence type="ECO:0000313" key="8">
    <source>
        <dbReference type="EMBL" id="MFC5750688.1"/>
    </source>
</evidence>
<dbReference type="Pfam" id="PF00012">
    <property type="entry name" value="HSP70"/>
    <property type="match status" value="1"/>
</dbReference>
<comment type="similarity">
    <text evidence="1">Belongs to the heat shock protein 70 family.</text>
</comment>
<evidence type="ECO:0000313" key="9">
    <source>
        <dbReference type="Proteomes" id="UP001596074"/>
    </source>
</evidence>
<keyword evidence="2" id="KW-0597">Phosphoprotein</keyword>
<dbReference type="SUPFAM" id="SSF53067">
    <property type="entry name" value="Actin-like ATPase domain"/>
    <property type="match status" value="2"/>
</dbReference>
<dbReference type="PROSITE" id="PS00297">
    <property type="entry name" value="HSP70_1"/>
    <property type="match status" value="1"/>
</dbReference>
<evidence type="ECO:0000256" key="6">
    <source>
        <dbReference type="ARBA" id="ARBA00023186"/>
    </source>
</evidence>
<reference evidence="9" key="1">
    <citation type="journal article" date="2019" name="Int. J. Syst. Evol. Microbiol.">
        <title>The Global Catalogue of Microorganisms (GCM) 10K type strain sequencing project: providing services to taxonomists for standard genome sequencing and annotation.</title>
        <authorList>
            <consortium name="The Broad Institute Genomics Platform"/>
            <consortium name="The Broad Institute Genome Sequencing Center for Infectious Disease"/>
            <person name="Wu L."/>
            <person name="Ma J."/>
        </authorList>
    </citation>
    <scope>NUCLEOTIDE SEQUENCE [LARGE SCALE GENOMIC DNA]</scope>
    <source>
        <strain evidence="9">KCTC 42087</strain>
    </source>
</reference>
<dbReference type="CDD" id="cd24029">
    <property type="entry name" value="ASKHA_NBD_HSP70_DnaK_HscA_HscC"/>
    <property type="match status" value="1"/>
</dbReference>
<evidence type="ECO:0000256" key="2">
    <source>
        <dbReference type="ARBA" id="ARBA00022553"/>
    </source>
</evidence>
<dbReference type="EMBL" id="JBHSON010000057">
    <property type="protein sequence ID" value="MFC5750688.1"/>
    <property type="molecule type" value="Genomic_DNA"/>
</dbReference>
<dbReference type="PANTHER" id="PTHR19375">
    <property type="entry name" value="HEAT SHOCK PROTEIN 70KDA"/>
    <property type="match status" value="1"/>
</dbReference>
<dbReference type="InterPro" id="IPR018181">
    <property type="entry name" value="Heat_shock_70_CS"/>
</dbReference>
<dbReference type="Gene3D" id="3.90.640.10">
    <property type="entry name" value="Actin, Chain A, domain 4"/>
    <property type="match status" value="1"/>
</dbReference>
<dbReference type="Gene3D" id="2.60.34.10">
    <property type="entry name" value="Substrate Binding Domain Of DNAk, Chain A, domain 1"/>
    <property type="match status" value="1"/>
</dbReference>
<keyword evidence="3" id="KW-0547">Nucleotide-binding</keyword>
<keyword evidence="4" id="KW-0067">ATP-binding</keyword>
<evidence type="ECO:0000256" key="5">
    <source>
        <dbReference type="ARBA" id="ARBA00023016"/>
    </source>
</evidence>
<accession>A0ABW1A7R6</accession>